<evidence type="ECO:0000313" key="4">
    <source>
        <dbReference type="EMBL" id="CAF3904408.1"/>
    </source>
</evidence>
<dbReference type="EMBL" id="CAJOBC010006594">
    <property type="protein sequence ID" value="CAF3904408.1"/>
    <property type="molecule type" value="Genomic_DNA"/>
</dbReference>
<feature type="transmembrane region" description="Helical" evidence="1">
    <location>
        <begin position="68"/>
        <end position="88"/>
    </location>
</feature>
<sequence>MAIRSETVVRISFPYLTNLIVSMPFFGMIASFITSVLFTKEQIFESECGSLNFIPSMSSVIGVSPGKYIWRMCIAIHCFPRFLIACLYHNQFNTCLQKLKIRWNQANNSAYDATSKFSVHTLMKYLIRLNTCLEICEVICLIFISYISTKENYTLHEKAFITFMLSSTMRMITCLILFRYLLFKPYERRLIRLNQNATSKQENQMKNNFESSYRWKFRLFYSSCFFSAILIYFYLKHVFYCSNGVGQGSTAWSYFSLCEYIICMLIMGYHATVCWDFNHFELTIYNKTTTKLNFSLLTSENEQSDESDVDYNHSDNHSKKIE</sequence>
<feature type="transmembrane region" description="Helical" evidence="1">
    <location>
        <begin position="12"/>
        <end position="33"/>
    </location>
</feature>
<keyword evidence="1" id="KW-1133">Transmembrane helix</keyword>
<dbReference type="Proteomes" id="UP000663829">
    <property type="component" value="Unassembled WGS sequence"/>
</dbReference>
<dbReference type="PANTHER" id="PTHR12892">
    <property type="entry name" value="FGF RECEPTOR ACTIVATING PROTEIN 1"/>
    <property type="match status" value="1"/>
</dbReference>
<keyword evidence="1" id="KW-0812">Transmembrane</keyword>
<dbReference type="InterPro" id="IPR039545">
    <property type="entry name" value="PGAP2"/>
</dbReference>
<dbReference type="OrthoDB" id="68581at2759"/>
<keyword evidence="5" id="KW-1185">Reference proteome</keyword>
<feature type="transmembrane region" description="Helical" evidence="1">
    <location>
        <begin position="215"/>
        <end position="234"/>
    </location>
</feature>
<proteinExistence type="predicted"/>
<comment type="caution">
    <text evidence="3">The sequence shown here is derived from an EMBL/GenBank/DDBJ whole genome shotgun (WGS) entry which is preliminary data.</text>
</comment>
<feature type="transmembrane region" description="Helical" evidence="1">
    <location>
        <begin position="125"/>
        <end position="147"/>
    </location>
</feature>
<dbReference type="Pfam" id="PF10277">
    <property type="entry name" value="Frag1"/>
    <property type="match status" value="1"/>
</dbReference>
<reference evidence="3" key="1">
    <citation type="submission" date="2021-02" db="EMBL/GenBank/DDBJ databases">
        <authorList>
            <person name="Nowell W R."/>
        </authorList>
    </citation>
    <scope>NUCLEOTIDE SEQUENCE</scope>
</reference>
<dbReference type="EMBL" id="CAJNOQ010006595">
    <property type="protein sequence ID" value="CAF1140756.1"/>
    <property type="molecule type" value="Genomic_DNA"/>
</dbReference>
<accession>A0A814S2T4</accession>
<dbReference type="AlphaFoldDB" id="A0A814S2T4"/>
<name>A0A814S2T4_9BILA</name>
<dbReference type="GO" id="GO:0006506">
    <property type="term" value="P:GPI anchor biosynthetic process"/>
    <property type="evidence" value="ECO:0007669"/>
    <property type="project" value="TreeGrafter"/>
</dbReference>
<dbReference type="InterPro" id="IPR019402">
    <property type="entry name" value="CWH43_N"/>
</dbReference>
<protein>
    <recommendedName>
        <fullName evidence="2">CWH43-like N-terminal domain-containing protein</fullName>
    </recommendedName>
</protein>
<dbReference type="PANTHER" id="PTHR12892:SF17">
    <property type="entry name" value="POST-GPI ATTACHMENT TO PROTEINS FACTOR 2-LIKE"/>
    <property type="match status" value="1"/>
</dbReference>
<evidence type="ECO:0000256" key="1">
    <source>
        <dbReference type="SAM" id="Phobius"/>
    </source>
</evidence>
<keyword evidence="1" id="KW-0472">Membrane</keyword>
<feature type="domain" description="CWH43-like N-terminal" evidence="2">
    <location>
        <begin position="13"/>
        <end position="279"/>
    </location>
</feature>
<gene>
    <name evidence="3" type="ORF">GPM918_LOCUS20673</name>
    <name evidence="4" type="ORF">SRO942_LOCUS20668</name>
</gene>
<dbReference type="Proteomes" id="UP000681722">
    <property type="component" value="Unassembled WGS sequence"/>
</dbReference>
<dbReference type="GO" id="GO:0000139">
    <property type="term" value="C:Golgi membrane"/>
    <property type="evidence" value="ECO:0007669"/>
    <property type="project" value="InterPro"/>
</dbReference>
<feature type="transmembrane region" description="Helical" evidence="1">
    <location>
        <begin position="159"/>
        <end position="182"/>
    </location>
</feature>
<feature type="transmembrane region" description="Helical" evidence="1">
    <location>
        <begin position="254"/>
        <end position="277"/>
    </location>
</feature>
<organism evidence="3 5">
    <name type="scientific">Didymodactylos carnosus</name>
    <dbReference type="NCBI Taxonomy" id="1234261"/>
    <lineage>
        <taxon>Eukaryota</taxon>
        <taxon>Metazoa</taxon>
        <taxon>Spiralia</taxon>
        <taxon>Gnathifera</taxon>
        <taxon>Rotifera</taxon>
        <taxon>Eurotatoria</taxon>
        <taxon>Bdelloidea</taxon>
        <taxon>Philodinida</taxon>
        <taxon>Philodinidae</taxon>
        <taxon>Didymodactylos</taxon>
    </lineage>
</organism>
<evidence type="ECO:0000313" key="3">
    <source>
        <dbReference type="EMBL" id="CAF1140756.1"/>
    </source>
</evidence>
<evidence type="ECO:0000313" key="5">
    <source>
        <dbReference type="Proteomes" id="UP000663829"/>
    </source>
</evidence>
<evidence type="ECO:0000259" key="2">
    <source>
        <dbReference type="Pfam" id="PF10277"/>
    </source>
</evidence>
<dbReference type="GO" id="GO:0005789">
    <property type="term" value="C:endoplasmic reticulum membrane"/>
    <property type="evidence" value="ECO:0007669"/>
    <property type="project" value="TreeGrafter"/>
</dbReference>